<reference evidence="6" key="1">
    <citation type="journal article" date="2012" name="Stand. Genomic Sci.">
        <title>Permanent draft genome sequence of the gliding predator Saprospira grandis strain Sa g1 (= HR1).</title>
        <authorList>
            <person name="Mavromatis K."/>
            <person name="Chertkov O."/>
            <person name="Lapidus A."/>
            <person name="Nolan M."/>
            <person name="Lucas S."/>
            <person name="Tice H."/>
            <person name="Del Rio T.G."/>
            <person name="Cheng J.F."/>
            <person name="Han C."/>
            <person name="Tapia R."/>
            <person name="Bruce D."/>
            <person name="Goodwin L.A."/>
            <person name="Pitluck S."/>
            <person name="Huntemann M."/>
            <person name="Liolios K."/>
            <person name="Pagani I."/>
            <person name="Ivanova N."/>
            <person name="Mikhailova N."/>
            <person name="Pati A."/>
            <person name="Chen A."/>
            <person name="Palaniappan K."/>
            <person name="Land M."/>
            <person name="Brambilla E.M."/>
            <person name="Rohde M."/>
            <person name="Spring S."/>
            <person name="Goker M."/>
            <person name="Detter J.C."/>
            <person name="Bristow J."/>
            <person name="Eisen J.A."/>
            <person name="Markowitz V."/>
            <person name="Hugenholtz P."/>
            <person name="Kyrpides N.C."/>
            <person name="Klenk H.P."/>
            <person name="Woyke T."/>
        </authorList>
    </citation>
    <scope>NUCLEOTIDE SEQUENCE [LARGE SCALE GENOMIC DNA]</scope>
    <source>
        <strain evidence="6">DSM 2844</strain>
    </source>
</reference>
<dbReference type="EMBL" id="JH719942">
    <property type="protein sequence ID" value="EJF54436.1"/>
    <property type="molecule type" value="Genomic_DNA"/>
</dbReference>
<evidence type="ECO:0000256" key="1">
    <source>
        <dbReference type="ARBA" id="ARBA00009091"/>
    </source>
</evidence>
<evidence type="ECO:0000256" key="2">
    <source>
        <dbReference type="ARBA" id="ARBA00022729"/>
    </source>
</evidence>
<comment type="similarity">
    <text evidence="1">Belongs to the Skp family.</text>
</comment>
<dbReference type="Gene3D" id="3.30.910.20">
    <property type="entry name" value="Skp domain"/>
    <property type="match status" value="1"/>
</dbReference>
<sequence>MKLASFFSLMACLLFLAATPLSAQKMAHVDGDAIIPNMPAYKRAKAEVESYGKILQKQLEAESKKVQDFYTSTMEKAKQGVLSPAQQKQAEEQLQKMQQALQQKSAEAERSLAKKEQDLIKPLYEQFNKALTDVASENGYSYIMDVKLIMYSEGGIDATAKVKAKLGI</sequence>
<dbReference type="SUPFAM" id="SSF111384">
    <property type="entry name" value="OmpH-like"/>
    <property type="match status" value="1"/>
</dbReference>
<accession>J0XZ31</accession>
<gene>
    <name evidence="5" type="ORF">SapgrDRAFT_2781</name>
</gene>
<feature type="signal peptide" evidence="4">
    <location>
        <begin position="1"/>
        <end position="23"/>
    </location>
</feature>
<dbReference type="GO" id="GO:0050821">
    <property type="term" value="P:protein stabilization"/>
    <property type="evidence" value="ECO:0007669"/>
    <property type="project" value="TreeGrafter"/>
</dbReference>
<dbReference type="OrthoDB" id="1524711at2"/>
<protein>
    <submittedName>
        <fullName evidence="5">Outer membrane protein</fullName>
    </submittedName>
</protein>
<dbReference type="PANTHER" id="PTHR35089:SF1">
    <property type="entry name" value="CHAPERONE PROTEIN SKP"/>
    <property type="match status" value="1"/>
</dbReference>
<dbReference type="HOGENOM" id="CLU_053320_3_0_10"/>
<dbReference type="InterPro" id="IPR024930">
    <property type="entry name" value="Skp_dom_sf"/>
</dbReference>
<dbReference type="Pfam" id="PF03938">
    <property type="entry name" value="OmpH"/>
    <property type="match status" value="1"/>
</dbReference>
<dbReference type="AlphaFoldDB" id="J0XZ31"/>
<dbReference type="InterPro" id="IPR005632">
    <property type="entry name" value="Chaperone_Skp"/>
</dbReference>
<dbReference type="SMART" id="SM00935">
    <property type="entry name" value="OmpH"/>
    <property type="match status" value="1"/>
</dbReference>
<evidence type="ECO:0000313" key="5">
    <source>
        <dbReference type="EMBL" id="EJF54436.1"/>
    </source>
</evidence>
<name>J0XZ31_9BACT</name>
<dbReference type="Proteomes" id="UP000005113">
    <property type="component" value="Unassembled WGS sequence"/>
</dbReference>
<proteinExistence type="inferred from homology"/>
<evidence type="ECO:0000256" key="3">
    <source>
        <dbReference type="SAM" id="Coils"/>
    </source>
</evidence>
<feature type="chain" id="PRO_5003741132" evidence="4">
    <location>
        <begin position="24"/>
        <end position="168"/>
    </location>
</feature>
<dbReference type="RefSeq" id="WP_002660169.1">
    <property type="nucleotide sequence ID" value="NZ_JH719942.1"/>
</dbReference>
<dbReference type="GO" id="GO:0051082">
    <property type="term" value="F:unfolded protein binding"/>
    <property type="evidence" value="ECO:0007669"/>
    <property type="project" value="InterPro"/>
</dbReference>
<organism evidence="5 6">
    <name type="scientific">Saprospira grandis DSM 2844</name>
    <dbReference type="NCBI Taxonomy" id="694433"/>
    <lineage>
        <taxon>Bacteria</taxon>
        <taxon>Pseudomonadati</taxon>
        <taxon>Bacteroidota</taxon>
        <taxon>Saprospiria</taxon>
        <taxon>Saprospirales</taxon>
        <taxon>Saprospiraceae</taxon>
        <taxon>Saprospira</taxon>
    </lineage>
</organism>
<keyword evidence="3" id="KW-0175">Coiled coil</keyword>
<evidence type="ECO:0000256" key="4">
    <source>
        <dbReference type="SAM" id="SignalP"/>
    </source>
</evidence>
<dbReference type="PANTHER" id="PTHR35089">
    <property type="entry name" value="CHAPERONE PROTEIN SKP"/>
    <property type="match status" value="1"/>
</dbReference>
<evidence type="ECO:0000313" key="6">
    <source>
        <dbReference type="Proteomes" id="UP000005113"/>
    </source>
</evidence>
<dbReference type="GO" id="GO:0005829">
    <property type="term" value="C:cytosol"/>
    <property type="evidence" value="ECO:0007669"/>
    <property type="project" value="TreeGrafter"/>
</dbReference>
<feature type="coiled-coil region" evidence="3">
    <location>
        <begin position="87"/>
        <end position="118"/>
    </location>
</feature>
<keyword evidence="2 4" id="KW-0732">Signal</keyword>